<reference evidence="2 3" key="1">
    <citation type="submission" date="2016-10" db="EMBL/GenBank/DDBJ databases">
        <authorList>
            <person name="de Groot N.N."/>
        </authorList>
    </citation>
    <scope>NUCLEOTIDE SEQUENCE [LARGE SCALE GENOMIC DNA]</scope>
    <source>
        <strain evidence="2 3">DSM 43941</strain>
    </source>
</reference>
<dbReference type="InterPro" id="IPR041657">
    <property type="entry name" value="HTH_17"/>
</dbReference>
<name>A0A1H2CH71_9ACTN</name>
<dbReference type="InterPro" id="IPR009061">
    <property type="entry name" value="DNA-bd_dom_put_sf"/>
</dbReference>
<dbReference type="Pfam" id="PF12728">
    <property type="entry name" value="HTH_17"/>
    <property type="match status" value="1"/>
</dbReference>
<protein>
    <submittedName>
        <fullName evidence="2">DNA binding domain-containing protein, excisionase family</fullName>
    </submittedName>
</protein>
<proteinExistence type="predicted"/>
<dbReference type="Proteomes" id="UP000198688">
    <property type="component" value="Chromosome I"/>
</dbReference>
<feature type="domain" description="Helix-turn-helix" evidence="1">
    <location>
        <begin position="54"/>
        <end position="98"/>
    </location>
</feature>
<keyword evidence="3" id="KW-1185">Reference proteome</keyword>
<accession>A0A1H2CH71</accession>
<evidence type="ECO:0000313" key="3">
    <source>
        <dbReference type="Proteomes" id="UP000198688"/>
    </source>
</evidence>
<organism evidence="2 3">
    <name type="scientific">Actinoplanes derwentensis</name>
    <dbReference type="NCBI Taxonomy" id="113562"/>
    <lineage>
        <taxon>Bacteria</taxon>
        <taxon>Bacillati</taxon>
        <taxon>Actinomycetota</taxon>
        <taxon>Actinomycetes</taxon>
        <taxon>Micromonosporales</taxon>
        <taxon>Micromonosporaceae</taxon>
        <taxon>Actinoplanes</taxon>
    </lineage>
</organism>
<evidence type="ECO:0000259" key="1">
    <source>
        <dbReference type="Pfam" id="PF12728"/>
    </source>
</evidence>
<dbReference type="STRING" id="113562.SAMN04489716_5808"/>
<dbReference type="SUPFAM" id="SSF46955">
    <property type="entry name" value="Putative DNA-binding domain"/>
    <property type="match status" value="1"/>
</dbReference>
<sequence>MHAIDTSHVPAEQFDQLERAAAEISPEMFDVIRALTESIRAGAEITAFEPTAALTPSEVADRLGMSRAHLYKLLDRGEIPFDRVGRDRRIPFSEVVKFEHRRQHDRRELAERFAQQQQNRAAAIDELSDLL</sequence>
<dbReference type="NCBIfam" id="TIGR01764">
    <property type="entry name" value="excise"/>
    <property type="match status" value="1"/>
</dbReference>
<dbReference type="AlphaFoldDB" id="A0A1H2CH71"/>
<dbReference type="GO" id="GO:0003677">
    <property type="term" value="F:DNA binding"/>
    <property type="evidence" value="ECO:0007669"/>
    <property type="project" value="InterPro"/>
</dbReference>
<dbReference type="RefSeq" id="WP_092548015.1">
    <property type="nucleotide sequence ID" value="NZ_BOMJ01000064.1"/>
</dbReference>
<dbReference type="EMBL" id="LT629758">
    <property type="protein sequence ID" value="SDT69669.1"/>
    <property type="molecule type" value="Genomic_DNA"/>
</dbReference>
<dbReference type="InterPro" id="IPR010093">
    <property type="entry name" value="SinI_DNA-bd"/>
</dbReference>
<evidence type="ECO:0000313" key="2">
    <source>
        <dbReference type="EMBL" id="SDT69669.1"/>
    </source>
</evidence>
<gene>
    <name evidence="2" type="ORF">SAMN04489716_5808</name>
</gene>
<dbReference type="OrthoDB" id="26212at2"/>